<comment type="caution">
    <text evidence="2">The sequence shown here is derived from an EMBL/GenBank/DDBJ whole genome shotgun (WGS) entry which is preliminary data.</text>
</comment>
<dbReference type="VEuPathDB" id="ToxoDB:TGDOM2_236800B"/>
<name>A0A086JHV5_TOXGO</name>
<dbReference type="EMBL" id="AHZU02001494">
    <property type="protein sequence ID" value="KFG31723.1"/>
    <property type="molecule type" value="Genomic_DNA"/>
</dbReference>
<accession>A0A086JHV5</accession>
<dbReference type="AlphaFoldDB" id="A0A086JHV5"/>
<organism evidence="2 3">
    <name type="scientific">Toxoplasma gondii GAB2-2007-GAL-DOM2</name>
    <dbReference type="NCBI Taxonomy" id="1130820"/>
    <lineage>
        <taxon>Eukaryota</taxon>
        <taxon>Sar</taxon>
        <taxon>Alveolata</taxon>
        <taxon>Apicomplexa</taxon>
        <taxon>Conoidasida</taxon>
        <taxon>Coccidia</taxon>
        <taxon>Eucoccidiorida</taxon>
        <taxon>Eimeriorina</taxon>
        <taxon>Sarcocystidae</taxon>
        <taxon>Toxoplasma</taxon>
    </lineage>
</organism>
<feature type="non-terminal residue" evidence="2">
    <location>
        <position position="93"/>
    </location>
</feature>
<sequence>GSGAGAPDALGSSSTAHRRPSGQLRHGLLLPLPGSRSRAPHREPHDGARTPAAGLPALPRSGIYCVQRLSPRDRIERLLDCLWPLGHDSRLLG</sequence>
<gene>
    <name evidence="2" type="ORF">TGDOM2_236800B</name>
</gene>
<evidence type="ECO:0000313" key="3">
    <source>
        <dbReference type="Proteomes" id="UP000028837"/>
    </source>
</evidence>
<evidence type="ECO:0000256" key="1">
    <source>
        <dbReference type="SAM" id="MobiDB-lite"/>
    </source>
</evidence>
<evidence type="ECO:0000313" key="2">
    <source>
        <dbReference type="EMBL" id="KFG31723.1"/>
    </source>
</evidence>
<feature type="region of interest" description="Disordered" evidence="1">
    <location>
        <begin position="1"/>
        <end position="55"/>
    </location>
</feature>
<proteinExistence type="predicted"/>
<dbReference type="Proteomes" id="UP000028837">
    <property type="component" value="Unassembled WGS sequence"/>
</dbReference>
<feature type="non-terminal residue" evidence="2">
    <location>
        <position position="1"/>
    </location>
</feature>
<protein>
    <submittedName>
        <fullName evidence="2">Uncharacterized protein</fullName>
    </submittedName>
</protein>
<reference evidence="2 3" key="1">
    <citation type="submission" date="2014-02" db="EMBL/GenBank/DDBJ databases">
        <authorList>
            <person name="Sibley D."/>
            <person name="Venepally P."/>
            <person name="Karamycheva S."/>
            <person name="Hadjithomas M."/>
            <person name="Khan A."/>
            <person name="Brunk B."/>
            <person name="Roos D."/>
            <person name="Caler E."/>
            <person name="Lorenzi H."/>
        </authorList>
    </citation>
    <scope>NUCLEOTIDE SEQUENCE [LARGE SCALE GENOMIC DNA]</scope>
    <source>
        <strain evidence="2 3">GAB2-2007-GAL-DOM2</strain>
    </source>
</reference>